<organism evidence="2 3">
    <name type="scientific">Stenotrophomonas forensis</name>
    <dbReference type="NCBI Taxonomy" id="2871169"/>
    <lineage>
        <taxon>Bacteria</taxon>
        <taxon>Pseudomonadati</taxon>
        <taxon>Pseudomonadota</taxon>
        <taxon>Gammaproteobacteria</taxon>
        <taxon>Lysobacterales</taxon>
        <taxon>Lysobacteraceae</taxon>
        <taxon>Stenotrophomonas</taxon>
        <taxon>Stenotrophomonas maltophilia group</taxon>
    </lineage>
</organism>
<feature type="transmembrane region" description="Helical" evidence="1">
    <location>
        <begin position="134"/>
        <end position="154"/>
    </location>
</feature>
<feature type="transmembrane region" description="Helical" evidence="1">
    <location>
        <begin position="79"/>
        <end position="101"/>
    </location>
</feature>
<protein>
    <recommendedName>
        <fullName evidence="4">Transmembrane protein</fullName>
    </recommendedName>
</protein>
<keyword evidence="1" id="KW-1133">Transmembrane helix</keyword>
<keyword evidence="1" id="KW-0812">Transmembrane</keyword>
<evidence type="ECO:0008006" key="4">
    <source>
        <dbReference type="Google" id="ProtNLM"/>
    </source>
</evidence>
<reference evidence="2 3" key="1">
    <citation type="submission" date="2021-08" db="EMBL/GenBank/DDBJ databases">
        <title>Stenotrophomonas forensis sp. nov., isolated from contaminated viral transport media.</title>
        <authorList>
            <person name="Nguyen S.V."/>
            <person name="Edwards D."/>
            <person name="Scott S."/>
            <person name="Doss J."/>
            <person name="Merid S."/>
            <person name="Zelaya E."/>
            <person name="Maza C."/>
            <person name="Mann M."/>
            <person name="Hamilton B."/>
            <person name="Blackwell R."/>
            <person name="Tran A."/>
            <person name="Hauser J."/>
        </authorList>
    </citation>
    <scope>NUCLEOTIDE SEQUENCE [LARGE SCALE GENOMIC DNA]</scope>
    <source>
        <strain evidence="2 3">DFS-20110405</strain>
    </source>
</reference>
<feature type="transmembrane region" description="Helical" evidence="1">
    <location>
        <begin position="35"/>
        <end position="59"/>
    </location>
</feature>
<feature type="transmembrane region" description="Helical" evidence="1">
    <location>
        <begin position="108"/>
        <end position="128"/>
    </location>
</feature>
<name>A0ABY7XX25_9GAMM</name>
<dbReference type="RefSeq" id="WP_274510695.1">
    <property type="nucleotide sequence ID" value="NZ_CP082270.1"/>
</dbReference>
<sequence>MTRQATTQSSEWDFFQDLKKEAWQRTCTPFRSPSFLVFFAIAVVGLGALGIWLEIYSLILPEPPALRGALNTTDNGLSSLRAAILTFFPAVAGTSAMQLIWAEKLKHFRSASILLLFIFLVSALITSPSRVPDFWALLAGTLMSILSMWVWWIANATQPDLLDKRIDLDSAVGGEDVTAPMQGNTEGFKT</sequence>
<evidence type="ECO:0000256" key="1">
    <source>
        <dbReference type="SAM" id="Phobius"/>
    </source>
</evidence>
<evidence type="ECO:0000313" key="3">
    <source>
        <dbReference type="Proteomes" id="UP001216828"/>
    </source>
</evidence>
<dbReference type="Proteomes" id="UP001216828">
    <property type="component" value="Chromosome"/>
</dbReference>
<keyword evidence="3" id="KW-1185">Reference proteome</keyword>
<evidence type="ECO:0000313" key="2">
    <source>
        <dbReference type="EMBL" id="WDM62270.1"/>
    </source>
</evidence>
<keyword evidence="1" id="KW-0472">Membrane</keyword>
<accession>A0ABY7XX25</accession>
<proteinExistence type="predicted"/>
<gene>
    <name evidence="2" type="ORF">K5L94_14180</name>
</gene>
<dbReference type="EMBL" id="CP082270">
    <property type="protein sequence ID" value="WDM62270.1"/>
    <property type="molecule type" value="Genomic_DNA"/>
</dbReference>